<evidence type="ECO:0000256" key="4">
    <source>
        <dbReference type="PROSITE-ProRule" id="PRU00024"/>
    </source>
</evidence>
<dbReference type="InterPro" id="IPR018957">
    <property type="entry name" value="Znf_C3HC4_RING-type"/>
</dbReference>
<feature type="coiled-coil region" evidence="5">
    <location>
        <begin position="186"/>
        <end position="263"/>
    </location>
</feature>
<dbReference type="SUPFAM" id="SSF57850">
    <property type="entry name" value="RING/U-box"/>
    <property type="match status" value="1"/>
</dbReference>
<evidence type="ECO:0008006" key="10">
    <source>
        <dbReference type="Google" id="ProtNLM"/>
    </source>
</evidence>
<dbReference type="PANTHER" id="PTHR25462:SF296">
    <property type="entry name" value="MEIOTIC P26, ISOFORM F"/>
    <property type="match status" value="1"/>
</dbReference>
<dbReference type="Pfam" id="PF00643">
    <property type="entry name" value="zf-B_box"/>
    <property type="match status" value="1"/>
</dbReference>
<dbReference type="InterPro" id="IPR013083">
    <property type="entry name" value="Znf_RING/FYVE/PHD"/>
</dbReference>
<dbReference type="PROSITE" id="PS50089">
    <property type="entry name" value="ZF_RING_2"/>
    <property type="match status" value="1"/>
</dbReference>
<dbReference type="GO" id="GO:0061630">
    <property type="term" value="F:ubiquitin protein ligase activity"/>
    <property type="evidence" value="ECO:0007669"/>
    <property type="project" value="TreeGrafter"/>
</dbReference>
<dbReference type="PROSITE" id="PS00518">
    <property type="entry name" value="ZF_RING_1"/>
    <property type="match status" value="1"/>
</dbReference>
<keyword evidence="9" id="KW-1185">Reference proteome</keyword>
<dbReference type="Gene3D" id="3.30.160.60">
    <property type="entry name" value="Classic Zinc Finger"/>
    <property type="match status" value="1"/>
</dbReference>
<accession>A0A2T7PTR8</accession>
<dbReference type="CDD" id="cd19757">
    <property type="entry name" value="Bbox1"/>
    <property type="match status" value="1"/>
</dbReference>
<dbReference type="SUPFAM" id="SSF57845">
    <property type="entry name" value="B-box zinc-binding domain"/>
    <property type="match status" value="1"/>
</dbReference>
<dbReference type="PROSITE" id="PS50119">
    <property type="entry name" value="ZF_BBOX"/>
    <property type="match status" value="2"/>
</dbReference>
<gene>
    <name evidence="8" type="ORF">C0Q70_03808</name>
</gene>
<dbReference type="InterPro" id="IPR000315">
    <property type="entry name" value="Znf_B-box"/>
</dbReference>
<evidence type="ECO:0000256" key="3">
    <source>
        <dbReference type="ARBA" id="ARBA00022833"/>
    </source>
</evidence>
<sequence length="379" mass="41981">MAAVAQAHERECPVCTNDFTTPKILPCGHLLCRQCIISWMDSKSDAGCPLCTCPIVEQQGNSSPIAVDVVDALPTDSVMEAIVENAPVLMSDGMCTACDDLKAEYVCVHCLEKMCPSCMKIHKKMIATRSHDVESVSTVTPERLAASRPALCAEHVTEKAELFCVDHNLAICTSCFSNKHRACLDIKSLDEKMKSAEDALNSLREKLLEAGDNLKQEIVNLNVRVQTADVTEQQNMALVDKTCDQLQKMVDECRKQVKKLISDSVSKFKKSLCDFKIELEKRLGKVTSHKHLVTRATTVRPRPALIHAAQTLTDRVNSLDLSDDLEAEPWVNPSPEITKCCDDVVTDISDELIGLKGLLIVDEVRNLLNLAYVQHDVFF</sequence>
<dbReference type="InterPro" id="IPR047153">
    <property type="entry name" value="TRIM45/56/19-like"/>
</dbReference>
<keyword evidence="2 4" id="KW-0863">Zinc-finger</keyword>
<evidence type="ECO:0000259" key="7">
    <source>
        <dbReference type="PROSITE" id="PS50119"/>
    </source>
</evidence>
<comment type="caution">
    <text evidence="8">The sequence shown here is derived from an EMBL/GenBank/DDBJ whole genome shotgun (WGS) entry which is preliminary data.</text>
</comment>
<dbReference type="OrthoDB" id="10066958at2759"/>
<evidence type="ECO:0000256" key="1">
    <source>
        <dbReference type="ARBA" id="ARBA00022723"/>
    </source>
</evidence>
<reference evidence="8 9" key="1">
    <citation type="submission" date="2018-04" db="EMBL/GenBank/DDBJ databases">
        <title>The genome of golden apple snail Pomacea canaliculata provides insight into stress tolerance and invasive adaptation.</title>
        <authorList>
            <person name="Liu C."/>
            <person name="Liu B."/>
            <person name="Ren Y."/>
            <person name="Zhang Y."/>
            <person name="Wang H."/>
            <person name="Li S."/>
            <person name="Jiang F."/>
            <person name="Yin L."/>
            <person name="Zhang G."/>
            <person name="Qian W."/>
            <person name="Fan W."/>
        </authorList>
    </citation>
    <scope>NUCLEOTIDE SEQUENCE [LARGE SCALE GENOMIC DNA]</scope>
    <source>
        <strain evidence="8">SZHN2017</strain>
        <tissue evidence="8">Muscle</tissue>
    </source>
</reference>
<evidence type="ECO:0000256" key="2">
    <source>
        <dbReference type="ARBA" id="ARBA00022771"/>
    </source>
</evidence>
<dbReference type="InterPro" id="IPR001841">
    <property type="entry name" value="Znf_RING"/>
</dbReference>
<dbReference type="Pfam" id="PF00097">
    <property type="entry name" value="zf-C3HC4"/>
    <property type="match status" value="1"/>
</dbReference>
<dbReference type="Gene3D" id="3.30.40.10">
    <property type="entry name" value="Zinc/RING finger domain, C3HC4 (zinc finger)"/>
    <property type="match status" value="1"/>
</dbReference>
<feature type="domain" description="B box-type" evidence="7">
    <location>
        <begin position="90"/>
        <end position="136"/>
    </location>
</feature>
<dbReference type="InterPro" id="IPR017907">
    <property type="entry name" value="Znf_RING_CS"/>
</dbReference>
<dbReference type="GO" id="GO:0005654">
    <property type="term" value="C:nucleoplasm"/>
    <property type="evidence" value="ECO:0007669"/>
    <property type="project" value="TreeGrafter"/>
</dbReference>
<dbReference type="EMBL" id="PZQS01000002">
    <property type="protein sequence ID" value="PVD36818.1"/>
    <property type="molecule type" value="Genomic_DNA"/>
</dbReference>
<dbReference type="Proteomes" id="UP000245119">
    <property type="component" value="Linkage Group LG2"/>
</dbReference>
<feature type="domain" description="B box-type" evidence="7">
    <location>
        <begin position="147"/>
        <end position="191"/>
    </location>
</feature>
<evidence type="ECO:0000256" key="5">
    <source>
        <dbReference type="SAM" id="Coils"/>
    </source>
</evidence>
<evidence type="ECO:0000259" key="6">
    <source>
        <dbReference type="PROSITE" id="PS50089"/>
    </source>
</evidence>
<name>A0A2T7PTR8_POMCA</name>
<dbReference type="SMART" id="SM00336">
    <property type="entry name" value="BBOX"/>
    <property type="match status" value="2"/>
</dbReference>
<organism evidence="8 9">
    <name type="scientific">Pomacea canaliculata</name>
    <name type="common">Golden apple snail</name>
    <dbReference type="NCBI Taxonomy" id="400727"/>
    <lineage>
        <taxon>Eukaryota</taxon>
        <taxon>Metazoa</taxon>
        <taxon>Spiralia</taxon>
        <taxon>Lophotrochozoa</taxon>
        <taxon>Mollusca</taxon>
        <taxon>Gastropoda</taxon>
        <taxon>Caenogastropoda</taxon>
        <taxon>Architaenioglossa</taxon>
        <taxon>Ampullarioidea</taxon>
        <taxon>Ampullariidae</taxon>
        <taxon>Pomacea</taxon>
    </lineage>
</organism>
<dbReference type="PANTHER" id="PTHR25462">
    <property type="entry name" value="BONUS, ISOFORM C-RELATED"/>
    <property type="match status" value="1"/>
</dbReference>
<keyword evidence="1" id="KW-0479">Metal-binding</keyword>
<dbReference type="AlphaFoldDB" id="A0A2T7PTR8"/>
<dbReference type="CDD" id="cd19756">
    <property type="entry name" value="Bbox2"/>
    <property type="match status" value="1"/>
</dbReference>
<dbReference type="GO" id="GO:0008270">
    <property type="term" value="F:zinc ion binding"/>
    <property type="evidence" value="ECO:0007669"/>
    <property type="project" value="UniProtKB-KW"/>
</dbReference>
<evidence type="ECO:0000313" key="9">
    <source>
        <dbReference type="Proteomes" id="UP000245119"/>
    </source>
</evidence>
<keyword evidence="5" id="KW-0175">Coiled coil</keyword>
<evidence type="ECO:0000313" key="8">
    <source>
        <dbReference type="EMBL" id="PVD36818.1"/>
    </source>
</evidence>
<protein>
    <recommendedName>
        <fullName evidence="10">RING-type domain-containing protein</fullName>
    </recommendedName>
</protein>
<dbReference type="SMART" id="SM00184">
    <property type="entry name" value="RING"/>
    <property type="match status" value="1"/>
</dbReference>
<proteinExistence type="predicted"/>
<feature type="domain" description="RING-type" evidence="6">
    <location>
        <begin position="12"/>
        <end position="52"/>
    </location>
</feature>
<keyword evidence="3" id="KW-0862">Zinc</keyword>